<evidence type="ECO:0000313" key="1">
    <source>
        <dbReference type="EMBL" id="GER46122.1"/>
    </source>
</evidence>
<reference evidence="2" key="1">
    <citation type="journal article" date="2019" name="Curr. Biol.">
        <title>Genome Sequence of Striga asiatica Provides Insight into the Evolution of Plant Parasitism.</title>
        <authorList>
            <person name="Yoshida S."/>
            <person name="Kim S."/>
            <person name="Wafula E.K."/>
            <person name="Tanskanen J."/>
            <person name="Kim Y.M."/>
            <person name="Honaas L."/>
            <person name="Yang Z."/>
            <person name="Spallek T."/>
            <person name="Conn C.E."/>
            <person name="Ichihashi Y."/>
            <person name="Cheong K."/>
            <person name="Cui S."/>
            <person name="Der J.P."/>
            <person name="Gundlach H."/>
            <person name="Jiao Y."/>
            <person name="Hori C."/>
            <person name="Ishida J.K."/>
            <person name="Kasahara H."/>
            <person name="Kiba T."/>
            <person name="Kim M.S."/>
            <person name="Koo N."/>
            <person name="Laohavisit A."/>
            <person name="Lee Y.H."/>
            <person name="Lumba S."/>
            <person name="McCourt P."/>
            <person name="Mortimer J.C."/>
            <person name="Mutuku J.M."/>
            <person name="Nomura T."/>
            <person name="Sasaki-Sekimoto Y."/>
            <person name="Seto Y."/>
            <person name="Wang Y."/>
            <person name="Wakatake T."/>
            <person name="Sakakibara H."/>
            <person name="Demura T."/>
            <person name="Yamaguchi S."/>
            <person name="Yoneyama K."/>
            <person name="Manabe R.I."/>
            <person name="Nelson D.C."/>
            <person name="Schulman A.H."/>
            <person name="Timko M.P."/>
            <person name="dePamphilis C.W."/>
            <person name="Choi D."/>
            <person name="Shirasu K."/>
        </authorList>
    </citation>
    <scope>NUCLEOTIDE SEQUENCE [LARGE SCALE GENOMIC DNA]</scope>
    <source>
        <strain evidence="2">cv. UVA1</strain>
    </source>
</reference>
<dbReference type="AlphaFoldDB" id="A0A5A7QMS0"/>
<name>A0A5A7QMS0_STRAF</name>
<gene>
    <name evidence="1" type="ORF">STAS_23134</name>
</gene>
<organism evidence="1 2">
    <name type="scientific">Striga asiatica</name>
    <name type="common">Asiatic witchweed</name>
    <name type="synonym">Buchnera asiatica</name>
    <dbReference type="NCBI Taxonomy" id="4170"/>
    <lineage>
        <taxon>Eukaryota</taxon>
        <taxon>Viridiplantae</taxon>
        <taxon>Streptophyta</taxon>
        <taxon>Embryophyta</taxon>
        <taxon>Tracheophyta</taxon>
        <taxon>Spermatophyta</taxon>
        <taxon>Magnoliopsida</taxon>
        <taxon>eudicotyledons</taxon>
        <taxon>Gunneridae</taxon>
        <taxon>Pentapetalae</taxon>
        <taxon>asterids</taxon>
        <taxon>lamiids</taxon>
        <taxon>Lamiales</taxon>
        <taxon>Orobanchaceae</taxon>
        <taxon>Buchnereae</taxon>
        <taxon>Striga</taxon>
    </lineage>
</organism>
<protein>
    <submittedName>
        <fullName evidence="1">HIT-type Zinc finger family protein</fullName>
    </submittedName>
</protein>
<accession>A0A5A7QMS0</accession>
<proteinExistence type="predicted"/>
<sequence length="139" mass="15039">MKSGGDFDCLLVSGEEKGVNAVHPAIPSSSRAPYSLAAPSFTAPSQALAIVWKFALPHSSIIGASIPCLCSHCCLKSSLLSEIPKMERRSHESSSIDIVCLLLSYAILTQPKSSGTLSALPFLVKEREFYKLMQLRKSR</sequence>
<comment type="caution">
    <text evidence="1">The sequence shown here is derived from an EMBL/GenBank/DDBJ whole genome shotgun (WGS) entry which is preliminary data.</text>
</comment>
<evidence type="ECO:0000313" key="2">
    <source>
        <dbReference type="Proteomes" id="UP000325081"/>
    </source>
</evidence>
<dbReference type="EMBL" id="BKCP01007405">
    <property type="protein sequence ID" value="GER46122.1"/>
    <property type="molecule type" value="Genomic_DNA"/>
</dbReference>
<keyword evidence="2" id="KW-1185">Reference proteome</keyword>
<dbReference type="Proteomes" id="UP000325081">
    <property type="component" value="Unassembled WGS sequence"/>
</dbReference>